<dbReference type="InterPro" id="IPR029044">
    <property type="entry name" value="Nucleotide-diphossugar_trans"/>
</dbReference>
<evidence type="ECO:0000256" key="3">
    <source>
        <dbReference type="ARBA" id="ARBA00022679"/>
    </source>
</evidence>
<dbReference type="CDD" id="cd06442">
    <property type="entry name" value="DPM1_like"/>
    <property type="match status" value="1"/>
</dbReference>
<dbReference type="InterPro" id="IPR007267">
    <property type="entry name" value="GtrA_DPMS_TM"/>
</dbReference>
<evidence type="ECO:0000259" key="10">
    <source>
        <dbReference type="Pfam" id="PF04138"/>
    </source>
</evidence>
<feature type="domain" description="GtrA/DPMS transmembrane" evidence="10">
    <location>
        <begin position="244"/>
        <end position="360"/>
    </location>
</feature>
<evidence type="ECO:0000313" key="11">
    <source>
        <dbReference type="EMBL" id="MBD7916764.1"/>
    </source>
</evidence>
<reference evidence="11 12" key="1">
    <citation type="submission" date="2020-08" db="EMBL/GenBank/DDBJ databases">
        <title>A Genomic Blueprint of the Chicken Gut Microbiome.</title>
        <authorList>
            <person name="Gilroy R."/>
            <person name="Ravi A."/>
            <person name="Getino M."/>
            <person name="Pursley I."/>
            <person name="Horton D.L."/>
            <person name="Alikhan N.-F."/>
            <person name="Baker D."/>
            <person name="Gharbi K."/>
            <person name="Hall N."/>
            <person name="Watson M."/>
            <person name="Adriaenssens E.M."/>
            <person name="Foster-Nyarko E."/>
            <person name="Jarju S."/>
            <person name="Secka A."/>
            <person name="Antonio M."/>
            <person name="Oren A."/>
            <person name="Chaudhuri R."/>
            <person name="La Ragione R.M."/>
            <person name="Hildebrand F."/>
            <person name="Pallen M.J."/>
        </authorList>
    </citation>
    <scope>NUCLEOTIDE SEQUENCE [LARGE SCALE GENOMIC DNA]</scope>
    <source>
        <strain evidence="11 12">Sa3CUA2</strain>
    </source>
</reference>
<dbReference type="InterPro" id="IPR050256">
    <property type="entry name" value="Glycosyltransferase_2"/>
</dbReference>
<keyword evidence="12" id="KW-1185">Reference proteome</keyword>
<accession>A0ABR8Q930</accession>
<feature type="domain" description="Glycosyltransferase 2-like" evidence="9">
    <location>
        <begin position="13"/>
        <end position="138"/>
    </location>
</feature>
<proteinExistence type="inferred from homology"/>
<comment type="caution">
    <text evidence="11">The sequence shown here is derived from an EMBL/GenBank/DDBJ whole genome shotgun (WGS) entry which is preliminary data.</text>
</comment>
<comment type="subcellular location">
    <subcellularLocation>
        <location evidence="1">Membrane</location>
        <topology evidence="1">Multi-pass membrane protein</topology>
    </subcellularLocation>
</comment>
<evidence type="ECO:0000313" key="12">
    <source>
        <dbReference type="Proteomes" id="UP000604241"/>
    </source>
</evidence>
<evidence type="ECO:0000259" key="9">
    <source>
        <dbReference type="Pfam" id="PF00535"/>
    </source>
</evidence>
<dbReference type="RefSeq" id="WP_191779277.1">
    <property type="nucleotide sequence ID" value="NZ_JACSQV010000001.1"/>
</dbReference>
<dbReference type="Gene3D" id="3.90.550.10">
    <property type="entry name" value="Spore Coat Polysaccharide Biosynthesis Protein SpsA, Chain A"/>
    <property type="match status" value="1"/>
</dbReference>
<dbReference type="Proteomes" id="UP000604241">
    <property type="component" value="Unassembled WGS sequence"/>
</dbReference>
<evidence type="ECO:0000256" key="1">
    <source>
        <dbReference type="ARBA" id="ARBA00004141"/>
    </source>
</evidence>
<evidence type="ECO:0000256" key="2">
    <source>
        <dbReference type="ARBA" id="ARBA00006739"/>
    </source>
</evidence>
<evidence type="ECO:0000256" key="7">
    <source>
        <dbReference type="SAM" id="MobiDB-lite"/>
    </source>
</evidence>
<dbReference type="PANTHER" id="PTHR48090:SF7">
    <property type="entry name" value="RFBJ PROTEIN"/>
    <property type="match status" value="1"/>
</dbReference>
<evidence type="ECO:0000256" key="6">
    <source>
        <dbReference type="ARBA" id="ARBA00023136"/>
    </source>
</evidence>
<protein>
    <submittedName>
        <fullName evidence="11">Glycosyltransferase family 2 protein</fullName>
    </submittedName>
</protein>
<comment type="similarity">
    <text evidence="2">Belongs to the glycosyltransferase 2 family.</text>
</comment>
<dbReference type="Pfam" id="PF04138">
    <property type="entry name" value="GtrA_DPMS_TM"/>
    <property type="match status" value="1"/>
</dbReference>
<dbReference type="EMBL" id="JACSQV010000001">
    <property type="protein sequence ID" value="MBD7916764.1"/>
    <property type="molecule type" value="Genomic_DNA"/>
</dbReference>
<name>A0ABR8Q930_9CELL</name>
<gene>
    <name evidence="11" type="ORF">H9657_00505</name>
</gene>
<feature type="transmembrane region" description="Helical" evidence="8">
    <location>
        <begin position="335"/>
        <end position="355"/>
    </location>
</feature>
<keyword evidence="3" id="KW-0808">Transferase</keyword>
<dbReference type="InterPro" id="IPR039528">
    <property type="entry name" value="DPM1-like"/>
</dbReference>
<sequence>MTATPEQADTLVTVIVPTFNEAPNVAELVRRVGEATRGLRAELLFVDDSTDDTADVVRAVAPTAELPVRVIHREEPVGGLGGAVLEGVKATTSPYFLVMDGDLQHPPELIPALVARAQEPEVDVVVASRYIGDGSSEGLSGVVRQAVSSTSTAVTRAMFPVRLRDCSDPMTGFFAVRTAAVDIESLRPRGFKILLEILARHPMRVVEVPFVFGSRFAGESKANLAQGVHFMWQLAGLRFGRMSRFAIIGGMGAVANVAIVALLTTLGAPWLLAAIVAAELTIVGNFLLQERFVFRDLRHEGKGVWARFGQSFTFNNVETLIRMPIMALLVETMHVAAVLATAITIAVAFVVRFTFHSRIVYRPRESSRRTQMVEREAEQAGDAPAPRTESV</sequence>
<feature type="region of interest" description="Disordered" evidence="7">
    <location>
        <begin position="370"/>
        <end position="391"/>
    </location>
</feature>
<keyword evidence="4 8" id="KW-0812">Transmembrane</keyword>
<keyword evidence="5 8" id="KW-1133">Transmembrane helix</keyword>
<dbReference type="InterPro" id="IPR001173">
    <property type="entry name" value="Glyco_trans_2-like"/>
</dbReference>
<evidence type="ECO:0000256" key="8">
    <source>
        <dbReference type="SAM" id="Phobius"/>
    </source>
</evidence>
<feature type="transmembrane region" description="Helical" evidence="8">
    <location>
        <begin position="245"/>
        <end position="264"/>
    </location>
</feature>
<evidence type="ECO:0000256" key="5">
    <source>
        <dbReference type="ARBA" id="ARBA00022989"/>
    </source>
</evidence>
<dbReference type="SUPFAM" id="SSF53448">
    <property type="entry name" value="Nucleotide-diphospho-sugar transferases"/>
    <property type="match status" value="1"/>
</dbReference>
<evidence type="ECO:0000256" key="4">
    <source>
        <dbReference type="ARBA" id="ARBA00022692"/>
    </source>
</evidence>
<dbReference type="Pfam" id="PF00535">
    <property type="entry name" value="Glycos_transf_2"/>
    <property type="match status" value="1"/>
</dbReference>
<organism evidence="11 12">
    <name type="scientific">Cellulomonas avistercoris</name>
    <dbReference type="NCBI Taxonomy" id="2762242"/>
    <lineage>
        <taxon>Bacteria</taxon>
        <taxon>Bacillati</taxon>
        <taxon>Actinomycetota</taxon>
        <taxon>Actinomycetes</taxon>
        <taxon>Micrococcales</taxon>
        <taxon>Cellulomonadaceae</taxon>
        <taxon>Cellulomonas</taxon>
    </lineage>
</organism>
<keyword evidence="6 8" id="KW-0472">Membrane</keyword>
<dbReference type="PANTHER" id="PTHR48090">
    <property type="entry name" value="UNDECAPRENYL-PHOSPHATE 4-DEOXY-4-FORMAMIDO-L-ARABINOSE TRANSFERASE-RELATED"/>
    <property type="match status" value="1"/>
</dbReference>